<feature type="transmembrane region" description="Helical" evidence="14">
    <location>
        <begin position="101"/>
        <end position="119"/>
    </location>
</feature>
<dbReference type="Pfam" id="PF00474">
    <property type="entry name" value="SSF"/>
    <property type="match status" value="1"/>
</dbReference>
<gene>
    <name evidence="15" type="primary">ycgO</name>
    <name evidence="15" type="ORF">ELAC_2084</name>
</gene>
<keyword evidence="6" id="KW-0769">Symport</keyword>
<feature type="transmembrane region" description="Helical" evidence="14">
    <location>
        <begin position="289"/>
        <end position="308"/>
    </location>
</feature>
<evidence type="ECO:0000256" key="4">
    <source>
        <dbReference type="ARBA" id="ARBA00022475"/>
    </source>
</evidence>
<dbReference type="AlphaFoldDB" id="A0A0H5E7T4"/>
<evidence type="ECO:0000313" key="15">
    <source>
        <dbReference type="EMBL" id="CRX39405.1"/>
    </source>
</evidence>
<organism evidence="15 16">
    <name type="scientific">Estrella lausannensis</name>
    <dbReference type="NCBI Taxonomy" id="483423"/>
    <lineage>
        <taxon>Bacteria</taxon>
        <taxon>Pseudomonadati</taxon>
        <taxon>Chlamydiota</taxon>
        <taxon>Chlamydiia</taxon>
        <taxon>Parachlamydiales</taxon>
        <taxon>Candidatus Criblamydiaceae</taxon>
        <taxon>Estrella</taxon>
    </lineage>
</organism>
<comment type="similarity">
    <text evidence="2 13">Belongs to the sodium:solute symporter (SSF) (TC 2.A.21) family.</text>
</comment>
<evidence type="ECO:0000256" key="2">
    <source>
        <dbReference type="ARBA" id="ARBA00006434"/>
    </source>
</evidence>
<feature type="transmembrane region" description="Helical" evidence="14">
    <location>
        <begin position="140"/>
        <end position="166"/>
    </location>
</feature>
<feature type="transmembrane region" description="Helical" evidence="14">
    <location>
        <begin position="186"/>
        <end position="211"/>
    </location>
</feature>
<dbReference type="PROSITE" id="PS50283">
    <property type="entry name" value="NA_SOLUT_SYMP_3"/>
    <property type="match status" value="1"/>
</dbReference>
<dbReference type="EMBL" id="CWGJ01000028">
    <property type="protein sequence ID" value="CRX39405.1"/>
    <property type="molecule type" value="Genomic_DNA"/>
</dbReference>
<dbReference type="PANTHER" id="PTHR48086:SF3">
    <property type="entry name" value="SODIUM_PROLINE SYMPORTER"/>
    <property type="match status" value="1"/>
</dbReference>
<evidence type="ECO:0000256" key="7">
    <source>
        <dbReference type="ARBA" id="ARBA00022989"/>
    </source>
</evidence>
<dbReference type="Proteomes" id="UP000220251">
    <property type="component" value="Unassembled WGS sequence"/>
</dbReference>
<dbReference type="Gene3D" id="1.20.1730.10">
    <property type="entry name" value="Sodium/glucose cotransporter"/>
    <property type="match status" value="1"/>
</dbReference>
<dbReference type="GO" id="GO:0005298">
    <property type="term" value="F:proline:sodium symporter activity"/>
    <property type="evidence" value="ECO:0007669"/>
    <property type="project" value="TreeGrafter"/>
</dbReference>
<evidence type="ECO:0000256" key="12">
    <source>
        <dbReference type="ARBA" id="ARBA00033708"/>
    </source>
</evidence>
<comment type="subcellular location">
    <subcellularLocation>
        <location evidence="1">Cell membrane</location>
        <topology evidence="1">Multi-pass membrane protein</topology>
    </subcellularLocation>
</comment>
<keyword evidence="16" id="KW-1185">Reference proteome</keyword>
<keyword evidence="3" id="KW-0813">Transport</keyword>
<evidence type="ECO:0000256" key="13">
    <source>
        <dbReference type="RuleBase" id="RU362091"/>
    </source>
</evidence>
<keyword evidence="10 14" id="KW-0472">Membrane</keyword>
<evidence type="ECO:0000256" key="9">
    <source>
        <dbReference type="ARBA" id="ARBA00023065"/>
    </source>
</evidence>
<sequence length="344" mass="37431">MGCYLAANLIGIGTVVEAVFGIDYTIAITVAMFVAMIYSFVGGYYTVAKVDQFQALFLLFAIFLVPLITYTHMPGGFQQVSKVARDNAIPMTLIGDSSWESIRSIIFLAMGWGLGYFGQPHIVTKFMGIKSPAELVKSKWVGMTWQVLALGFAAIVGFIGIGFFNASLYDPQLVFVVMVKELFNPLIGGFILCGLIAATLSTMDSQIIVSASVISEDFWKYFVKKHASDKELIWVSRLSVVALSFFSIYLAYSKNSTVEKAVLYAWSGLGCSFGPAIIMALYDKKANRHGAIAGIAIGGLIAGFWPSILPYISSFDIPSMIPGFFASILTIYLVSRAYAPKVVA</sequence>
<feature type="transmembrane region" description="Helical" evidence="14">
    <location>
        <begin position="232"/>
        <end position="252"/>
    </location>
</feature>
<evidence type="ECO:0000256" key="1">
    <source>
        <dbReference type="ARBA" id="ARBA00004651"/>
    </source>
</evidence>
<feature type="transmembrane region" description="Helical" evidence="14">
    <location>
        <begin position="264"/>
        <end position="282"/>
    </location>
</feature>
<keyword evidence="8" id="KW-0915">Sodium</keyword>
<evidence type="ECO:0000256" key="3">
    <source>
        <dbReference type="ARBA" id="ARBA00022448"/>
    </source>
</evidence>
<accession>A0A0H5E7T4</accession>
<feature type="transmembrane region" description="Helical" evidence="14">
    <location>
        <begin position="320"/>
        <end position="339"/>
    </location>
</feature>
<dbReference type="InterPro" id="IPR050277">
    <property type="entry name" value="Sodium:Solute_Symporter"/>
</dbReference>
<evidence type="ECO:0000256" key="5">
    <source>
        <dbReference type="ARBA" id="ARBA00022692"/>
    </source>
</evidence>
<dbReference type="InterPro" id="IPR038377">
    <property type="entry name" value="Na/Glc_symporter_sf"/>
</dbReference>
<keyword evidence="9" id="KW-0406">Ion transport</keyword>
<protein>
    <submittedName>
        <fullName evidence="15">Symporter ycgO</fullName>
    </submittedName>
</protein>
<keyword evidence="7 14" id="KW-1133">Transmembrane helix</keyword>
<dbReference type="GO" id="GO:0015824">
    <property type="term" value="P:proline transport"/>
    <property type="evidence" value="ECO:0007669"/>
    <property type="project" value="TreeGrafter"/>
</dbReference>
<dbReference type="PANTHER" id="PTHR48086">
    <property type="entry name" value="SODIUM/PROLINE SYMPORTER-RELATED"/>
    <property type="match status" value="1"/>
</dbReference>
<proteinExistence type="inferred from homology"/>
<evidence type="ECO:0000256" key="10">
    <source>
        <dbReference type="ARBA" id="ARBA00023136"/>
    </source>
</evidence>
<evidence type="ECO:0000256" key="8">
    <source>
        <dbReference type="ARBA" id="ARBA00023053"/>
    </source>
</evidence>
<comment type="catalytic activity">
    <reaction evidence="12">
        <text>L-proline(in) + Na(+)(in) = L-proline(out) + Na(+)(out)</text>
        <dbReference type="Rhea" id="RHEA:28967"/>
        <dbReference type="ChEBI" id="CHEBI:29101"/>
        <dbReference type="ChEBI" id="CHEBI:60039"/>
    </reaction>
</comment>
<evidence type="ECO:0000256" key="6">
    <source>
        <dbReference type="ARBA" id="ARBA00022847"/>
    </source>
</evidence>
<feature type="transmembrane region" description="Helical" evidence="14">
    <location>
        <begin position="24"/>
        <end position="48"/>
    </location>
</feature>
<reference evidence="16" key="1">
    <citation type="submission" date="2015-06" db="EMBL/GenBank/DDBJ databases">
        <authorList>
            <person name="Bertelli C."/>
        </authorList>
    </citation>
    <scope>NUCLEOTIDE SEQUENCE [LARGE SCALE GENOMIC DNA]</scope>
    <source>
        <strain evidence="16">CRIB-30</strain>
    </source>
</reference>
<dbReference type="InterPro" id="IPR001734">
    <property type="entry name" value="Na/solute_symporter"/>
</dbReference>
<dbReference type="GO" id="GO:0005886">
    <property type="term" value="C:plasma membrane"/>
    <property type="evidence" value="ECO:0007669"/>
    <property type="project" value="UniProtKB-SubCell"/>
</dbReference>
<evidence type="ECO:0000313" key="16">
    <source>
        <dbReference type="Proteomes" id="UP000220251"/>
    </source>
</evidence>
<evidence type="ECO:0000256" key="14">
    <source>
        <dbReference type="SAM" id="Phobius"/>
    </source>
</evidence>
<name>A0A0H5E7T4_9BACT</name>
<dbReference type="GO" id="GO:0015193">
    <property type="term" value="F:L-proline transmembrane transporter activity"/>
    <property type="evidence" value="ECO:0007669"/>
    <property type="project" value="TreeGrafter"/>
</dbReference>
<keyword evidence="5 14" id="KW-0812">Transmembrane</keyword>
<evidence type="ECO:0000256" key="11">
    <source>
        <dbReference type="ARBA" id="ARBA00023201"/>
    </source>
</evidence>
<keyword evidence="11" id="KW-0739">Sodium transport</keyword>
<feature type="transmembrane region" description="Helical" evidence="14">
    <location>
        <begin position="55"/>
        <end position="73"/>
    </location>
</feature>
<keyword evidence="4" id="KW-1003">Cell membrane</keyword>